<evidence type="ECO:0000313" key="2">
    <source>
        <dbReference type="Proteomes" id="UP000041254"/>
    </source>
</evidence>
<evidence type="ECO:0000313" key="1">
    <source>
        <dbReference type="EMBL" id="CEM38065.1"/>
    </source>
</evidence>
<gene>
    <name evidence="1" type="ORF">Vbra_23334</name>
</gene>
<proteinExistence type="predicted"/>
<protein>
    <submittedName>
        <fullName evidence="1">Uncharacterized protein</fullName>
    </submittedName>
</protein>
<dbReference type="AlphaFoldDB" id="A0A0G4H397"/>
<keyword evidence="2" id="KW-1185">Reference proteome</keyword>
<dbReference type="VEuPathDB" id="CryptoDB:Vbra_23334"/>
<organism evidence="1 2">
    <name type="scientific">Vitrella brassicaformis (strain CCMP3155)</name>
    <dbReference type="NCBI Taxonomy" id="1169540"/>
    <lineage>
        <taxon>Eukaryota</taxon>
        <taxon>Sar</taxon>
        <taxon>Alveolata</taxon>
        <taxon>Colpodellida</taxon>
        <taxon>Vitrellaceae</taxon>
        <taxon>Vitrella</taxon>
    </lineage>
</organism>
<name>A0A0G4H397_VITBC</name>
<reference evidence="1 2" key="1">
    <citation type="submission" date="2014-11" db="EMBL/GenBank/DDBJ databases">
        <authorList>
            <person name="Zhu J."/>
            <person name="Qi W."/>
            <person name="Song R."/>
        </authorList>
    </citation>
    <scope>NUCLEOTIDE SEQUENCE [LARGE SCALE GENOMIC DNA]</scope>
</reference>
<dbReference type="Proteomes" id="UP000041254">
    <property type="component" value="Unassembled WGS sequence"/>
</dbReference>
<accession>A0A0G4H397</accession>
<sequence length="196" mass="21436">MDLDGAIQILEASANTTTPTAIQALDKLIRFISWQRVLVSRLQVAQSMLSTQGRTAYEELRPTLDKLYAPQFCKKSVGGVAVPSNNRLRAAVAFAAEAIICHVRRCPLRVDPNLTTTTEIIGVLNSSTSSAARDAMGVLEQHFPGYVDTATEQAVRLLEARHIITRLTSQLFEVLAVPAPECLFSERVLVENGCVK</sequence>
<dbReference type="InParanoid" id="A0A0G4H397"/>
<dbReference type="EMBL" id="CDMY01000968">
    <property type="protein sequence ID" value="CEM38065.1"/>
    <property type="molecule type" value="Genomic_DNA"/>
</dbReference>